<dbReference type="Pfam" id="PF14659">
    <property type="entry name" value="Phage_int_SAM_3"/>
    <property type="match status" value="1"/>
</dbReference>
<comment type="similarity">
    <text evidence="2">Belongs to the 'phage' integrase family.</text>
</comment>
<dbReference type="InterPro" id="IPR010998">
    <property type="entry name" value="Integrase_recombinase_N"/>
</dbReference>
<keyword evidence="10" id="KW-1185">Reference proteome</keyword>
<dbReference type="InterPro" id="IPR002104">
    <property type="entry name" value="Integrase_catalytic"/>
</dbReference>
<gene>
    <name evidence="9" type="ORF">IO99_00415</name>
</gene>
<evidence type="ECO:0000256" key="1">
    <source>
        <dbReference type="ARBA" id="ARBA00003283"/>
    </source>
</evidence>
<evidence type="ECO:0000313" key="9">
    <source>
        <dbReference type="EMBL" id="KEZ88681.1"/>
    </source>
</evidence>
<dbReference type="SUPFAM" id="SSF56349">
    <property type="entry name" value="DNA breaking-rejoining enzymes"/>
    <property type="match status" value="1"/>
</dbReference>
<dbReference type="EMBL" id="JPMD01000001">
    <property type="protein sequence ID" value="KEZ88681.1"/>
    <property type="molecule type" value="Genomic_DNA"/>
</dbReference>
<dbReference type="InterPro" id="IPR044068">
    <property type="entry name" value="CB"/>
</dbReference>
<dbReference type="eggNOG" id="COG0582">
    <property type="taxonomic scope" value="Bacteria"/>
</dbReference>
<dbReference type="PROSITE" id="PS51898">
    <property type="entry name" value="TYR_RECOMBINASE"/>
    <property type="match status" value="1"/>
</dbReference>
<proteinExistence type="inferred from homology"/>
<evidence type="ECO:0000256" key="3">
    <source>
        <dbReference type="ARBA" id="ARBA00022908"/>
    </source>
</evidence>
<keyword evidence="4 6" id="KW-0238">DNA-binding</keyword>
<dbReference type="InterPro" id="IPR004107">
    <property type="entry name" value="Integrase_SAM-like_N"/>
</dbReference>
<dbReference type="InterPro" id="IPR011010">
    <property type="entry name" value="DNA_brk_join_enz"/>
</dbReference>
<dbReference type="GO" id="GO:0003677">
    <property type="term" value="F:DNA binding"/>
    <property type="evidence" value="ECO:0007669"/>
    <property type="project" value="UniProtKB-UniRule"/>
</dbReference>
<dbReference type="Proteomes" id="UP000028542">
    <property type="component" value="Unassembled WGS sequence"/>
</dbReference>
<feature type="domain" description="Tyr recombinase" evidence="7">
    <location>
        <begin position="166"/>
        <end position="376"/>
    </location>
</feature>
<dbReference type="Pfam" id="PF00589">
    <property type="entry name" value="Phage_integrase"/>
    <property type="match status" value="1"/>
</dbReference>
<dbReference type="Pfam" id="PF14657">
    <property type="entry name" value="Arm-DNA-bind_4"/>
    <property type="match status" value="1"/>
</dbReference>
<dbReference type="GO" id="GO:0015074">
    <property type="term" value="P:DNA integration"/>
    <property type="evidence" value="ECO:0007669"/>
    <property type="project" value="UniProtKB-KW"/>
</dbReference>
<reference evidence="9 10" key="1">
    <citation type="submission" date="2014-07" db="EMBL/GenBank/DDBJ databases">
        <title>Draft genome of Clostridium sulfidigenes 113A isolated from sediments associated with methane hydrate from Krishna Godavari basin.</title>
        <authorList>
            <person name="Honkalas V.S."/>
            <person name="Dabir A.P."/>
            <person name="Arora P."/>
            <person name="Dhakephalkar P.K."/>
        </authorList>
    </citation>
    <scope>NUCLEOTIDE SEQUENCE [LARGE SCALE GENOMIC DNA]</scope>
    <source>
        <strain evidence="9 10">113A</strain>
    </source>
</reference>
<protein>
    <recommendedName>
        <fullName evidence="11">Integrase</fullName>
    </recommendedName>
</protein>
<dbReference type="STRING" id="318464.IO99_00415"/>
<dbReference type="PANTHER" id="PTHR30349">
    <property type="entry name" value="PHAGE INTEGRASE-RELATED"/>
    <property type="match status" value="1"/>
</dbReference>
<dbReference type="GO" id="GO:0006310">
    <property type="term" value="P:DNA recombination"/>
    <property type="evidence" value="ECO:0007669"/>
    <property type="project" value="UniProtKB-KW"/>
</dbReference>
<dbReference type="Gene3D" id="1.10.150.130">
    <property type="match status" value="1"/>
</dbReference>
<evidence type="ECO:0000256" key="6">
    <source>
        <dbReference type="PROSITE-ProRule" id="PRU01248"/>
    </source>
</evidence>
<evidence type="ECO:0008006" key="11">
    <source>
        <dbReference type="Google" id="ProtNLM"/>
    </source>
</evidence>
<dbReference type="InterPro" id="IPR028259">
    <property type="entry name" value="AP2-like_int_N"/>
</dbReference>
<dbReference type="InterPro" id="IPR013762">
    <property type="entry name" value="Integrase-like_cat_sf"/>
</dbReference>
<dbReference type="InterPro" id="IPR050090">
    <property type="entry name" value="Tyrosine_recombinase_XerCD"/>
</dbReference>
<evidence type="ECO:0000259" key="7">
    <source>
        <dbReference type="PROSITE" id="PS51898"/>
    </source>
</evidence>
<dbReference type="Gene3D" id="1.10.443.10">
    <property type="entry name" value="Intergrase catalytic core"/>
    <property type="match status" value="1"/>
</dbReference>
<evidence type="ECO:0000256" key="2">
    <source>
        <dbReference type="ARBA" id="ARBA00008857"/>
    </source>
</evidence>
<keyword evidence="3" id="KW-0229">DNA integration</keyword>
<name>A0A084JI97_9CLOT</name>
<evidence type="ECO:0000256" key="5">
    <source>
        <dbReference type="ARBA" id="ARBA00023172"/>
    </source>
</evidence>
<evidence type="ECO:0000256" key="4">
    <source>
        <dbReference type="ARBA" id="ARBA00023125"/>
    </source>
</evidence>
<comment type="caution">
    <text evidence="9">The sequence shown here is derived from an EMBL/GenBank/DDBJ whole genome shotgun (WGS) entry which is preliminary data.</text>
</comment>
<evidence type="ECO:0000313" key="10">
    <source>
        <dbReference type="Proteomes" id="UP000028542"/>
    </source>
</evidence>
<dbReference type="AlphaFoldDB" id="A0A084JI97"/>
<dbReference type="CDD" id="cd01189">
    <property type="entry name" value="INT_ICEBs1_C_like"/>
    <property type="match status" value="1"/>
</dbReference>
<organism evidence="9 10">
    <name type="scientific">Clostridium sulfidigenes</name>
    <dbReference type="NCBI Taxonomy" id="318464"/>
    <lineage>
        <taxon>Bacteria</taxon>
        <taxon>Bacillati</taxon>
        <taxon>Bacillota</taxon>
        <taxon>Clostridia</taxon>
        <taxon>Eubacteriales</taxon>
        <taxon>Clostridiaceae</taxon>
        <taxon>Clostridium</taxon>
    </lineage>
</organism>
<comment type="function">
    <text evidence="1">Site-specific tyrosine recombinase, which acts by catalyzing the cutting and rejoining of the recombining DNA molecules.</text>
</comment>
<evidence type="ECO:0000259" key="8">
    <source>
        <dbReference type="PROSITE" id="PS51900"/>
    </source>
</evidence>
<dbReference type="RefSeq" id="WP_035128931.1">
    <property type="nucleotide sequence ID" value="NZ_JPMD01000001.1"/>
</dbReference>
<dbReference type="PANTHER" id="PTHR30349:SF91">
    <property type="entry name" value="INTA PROTEIN"/>
    <property type="match status" value="1"/>
</dbReference>
<keyword evidence="5" id="KW-0233">DNA recombination</keyword>
<sequence>MQGSIRKRGNTWSYQYFLGIIDGKKKYKSKGGFKTKGEASKALSQAICDFENEGYVEPKKVTMATVSLKWLDEYVKPLRKISTYNRYREILNNYLIPYIGNMNIVDIKPYNVERMLSTIKAEHNISGATMQSIYTLLKTIMNRALVWKLIRDNPCKYVERPKRDKFIPDTLDQNDIHTIFNHLNLDKENDYIFFIGLRIVLELGLRRGELCGLEWSDINFKDKVIKISNNMIYSNGHVYVGSLKNDDSYRVLTISDDLINLLGELKEKQLKQAATYGEFYKTNVFNDKNYDFILKWCDGKHVHPMYFTNKLPKVLKQCGINKKIRFHDSRHTNATLLLQQNTDLKTIQERLGHGDIRTTMNIYSHVTKEMQIKATDRMSEILKF</sequence>
<dbReference type="PROSITE" id="PS51900">
    <property type="entry name" value="CB"/>
    <property type="match status" value="1"/>
</dbReference>
<accession>A0A084JI97</accession>
<feature type="domain" description="Core-binding (CB)" evidence="8">
    <location>
        <begin position="61"/>
        <end position="145"/>
    </location>
</feature>